<gene>
    <name evidence="4" type="ORF">GTGU_00988</name>
</gene>
<name>A0A085AGB8_9ENTR</name>
<reference evidence="5" key="1">
    <citation type="submission" date="2014-05" db="EMBL/GenBank/DDBJ databases">
        <title>ATOL: Assembling a taxonomically balanced genome-scale reconstruction of the evolutionary history of the Enterobacteriaceae.</title>
        <authorList>
            <person name="Plunkett G. III"/>
            <person name="Neeno-Eckwall E.C."/>
            <person name="Glasner J.D."/>
            <person name="Perna N.T."/>
        </authorList>
    </citation>
    <scope>NUCLEOTIDE SEQUENCE [LARGE SCALE GENOMIC DNA]</scope>
    <source>
        <strain evidence="5">ATCC 49490</strain>
    </source>
</reference>
<sequence>MLTTPYVALDMEIMEKNIRGMVAGLRRNNIQHWPHIKTHKSVRLAKLEQQLGASGITCAKLSEAEVMADGGITSILLAYPLIGEDKCQRYAELARKVNIRTIVDSVAGAQGLSRAAVKNGLEFAIDIAIDFGAHREGIQPEHLLAFARDIAALPGLNIKGVFTYAGTIYQYHNEADIRRAAREEAALLLKSRDLLNANGFAVENLSGGSTLSSFYADELNGITESRAGNFIFGDMNAINGGIYTPENCALTICATVVSIPLPGYATIDAGTKSLTSDLSATPGSYGLIQEHPDIALVKLNEEHGYLRYDPENVSLAIGEQLHVIPNHCCVVANLVDEIYAFRNGEFSETISIDARGKSY</sequence>
<feature type="domain" description="D-serine dehydratase-like" evidence="3">
    <location>
        <begin position="249"/>
        <end position="342"/>
    </location>
</feature>
<dbReference type="InterPro" id="IPR026956">
    <property type="entry name" value="D-ser_dehydrat-like_dom"/>
</dbReference>
<dbReference type="GO" id="GO:0036088">
    <property type="term" value="P:D-serine catabolic process"/>
    <property type="evidence" value="ECO:0007669"/>
    <property type="project" value="TreeGrafter"/>
</dbReference>
<dbReference type="EMBL" id="JMTB01000042">
    <property type="protein sequence ID" value="KFC09263.1"/>
    <property type="molecule type" value="Genomic_DNA"/>
</dbReference>
<dbReference type="InterPro" id="IPR051466">
    <property type="entry name" value="D-amino_acid_metab_enzyme"/>
</dbReference>
<accession>A0A085AGB8</accession>
<dbReference type="Gene3D" id="3.20.20.10">
    <property type="entry name" value="Alanine racemase"/>
    <property type="match status" value="1"/>
</dbReference>
<dbReference type="Proteomes" id="UP000028630">
    <property type="component" value="Unassembled WGS sequence"/>
</dbReference>
<comment type="similarity">
    <text evidence="1">Belongs to the DSD1 family.</text>
</comment>
<keyword evidence="2" id="KW-0456">Lyase</keyword>
<dbReference type="AlphaFoldDB" id="A0A085AGB8"/>
<dbReference type="InterPro" id="IPR001608">
    <property type="entry name" value="Ala_racemase_N"/>
</dbReference>
<dbReference type="PANTHER" id="PTHR28004:SF2">
    <property type="entry name" value="D-SERINE DEHYDRATASE"/>
    <property type="match status" value="1"/>
</dbReference>
<dbReference type="InterPro" id="IPR042208">
    <property type="entry name" value="D-ser_dehydrat-like_sf"/>
</dbReference>
<evidence type="ECO:0000313" key="4">
    <source>
        <dbReference type="EMBL" id="KFC09263.1"/>
    </source>
</evidence>
<comment type="caution">
    <text evidence="4">The sequence shown here is derived from an EMBL/GenBank/DDBJ whole genome shotgun (WGS) entry which is preliminary data.</text>
</comment>
<dbReference type="Pfam" id="PF01168">
    <property type="entry name" value="Ala_racemase_N"/>
    <property type="match status" value="1"/>
</dbReference>
<evidence type="ECO:0000256" key="1">
    <source>
        <dbReference type="ARBA" id="ARBA00005323"/>
    </source>
</evidence>
<evidence type="ECO:0000313" key="5">
    <source>
        <dbReference type="Proteomes" id="UP000028630"/>
    </source>
</evidence>
<dbReference type="SUPFAM" id="SSF51419">
    <property type="entry name" value="PLP-binding barrel"/>
    <property type="match status" value="1"/>
</dbReference>
<proteinExistence type="inferred from homology"/>
<dbReference type="OrthoDB" id="9772497at2"/>
<organism evidence="4 5">
    <name type="scientific">Trabulsiella guamensis ATCC 49490</name>
    <dbReference type="NCBI Taxonomy" id="1005994"/>
    <lineage>
        <taxon>Bacteria</taxon>
        <taxon>Pseudomonadati</taxon>
        <taxon>Pseudomonadota</taxon>
        <taxon>Gammaproteobacteria</taxon>
        <taxon>Enterobacterales</taxon>
        <taxon>Enterobacteriaceae</taxon>
        <taxon>Trabulsiella</taxon>
    </lineage>
</organism>
<dbReference type="eggNOG" id="COG3616">
    <property type="taxonomic scope" value="Bacteria"/>
</dbReference>
<dbReference type="Gene3D" id="2.40.37.20">
    <property type="entry name" value="D-serine dehydratase-like domain"/>
    <property type="match status" value="1"/>
</dbReference>
<evidence type="ECO:0000256" key="2">
    <source>
        <dbReference type="ARBA" id="ARBA00023239"/>
    </source>
</evidence>
<dbReference type="PANTHER" id="PTHR28004">
    <property type="entry name" value="ZGC:162816-RELATED"/>
    <property type="match status" value="1"/>
</dbReference>
<dbReference type="InterPro" id="IPR029066">
    <property type="entry name" value="PLP-binding_barrel"/>
</dbReference>
<dbReference type="Pfam" id="PF14031">
    <property type="entry name" value="D-ser_dehydrat"/>
    <property type="match status" value="1"/>
</dbReference>
<dbReference type="SMART" id="SM01119">
    <property type="entry name" value="D-ser_dehydrat"/>
    <property type="match status" value="1"/>
</dbReference>
<dbReference type="GO" id="GO:0008721">
    <property type="term" value="F:D-serine ammonia-lyase activity"/>
    <property type="evidence" value="ECO:0007669"/>
    <property type="project" value="TreeGrafter"/>
</dbReference>
<protein>
    <submittedName>
        <fullName evidence="4">Low-specificity D-threonine aldolase</fullName>
    </submittedName>
</protein>
<evidence type="ECO:0000259" key="3">
    <source>
        <dbReference type="SMART" id="SM01119"/>
    </source>
</evidence>
<keyword evidence="5" id="KW-1185">Reference proteome</keyword>